<feature type="transmembrane region" description="Helical" evidence="8">
    <location>
        <begin position="424"/>
        <end position="452"/>
    </location>
</feature>
<feature type="transmembrane region" description="Helical" evidence="8">
    <location>
        <begin position="345"/>
        <end position="374"/>
    </location>
</feature>
<dbReference type="GO" id="GO:0005886">
    <property type="term" value="C:plasma membrane"/>
    <property type="evidence" value="ECO:0007669"/>
    <property type="project" value="UniProtKB-SubCell"/>
</dbReference>
<feature type="transmembrane region" description="Helical" evidence="8">
    <location>
        <begin position="296"/>
        <end position="321"/>
    </location>
</feature>
<dbReference type="SUPFAM" id="SSF161098">
    <property type="entry name" value="MetI-like"/>
    <property type="match status" value="1"/>
</dbReference>
<geneLocation type="plasmid" evidence="10 11">
    <name>unnamed2</name>
</geneLocation>
<reference evidence="10" key="1">
    <citation type="submission" date="2022-06" db="EMBL/GenBank/DDBJ databases">
        <title>Diverse halophilic archaea isolated from saline environments.</title>
        <authorList>
            <person name="Cui H.-L."/>
        </authorList>
    </citation>
    <scope>NUCLEOTIDE SEQUENCE</scope>
    <source>
        <strain evidence="10">WLHS1</strain>
        <plasmid evidence="10">unnamed2</plasmid>
    </source>
</reference>
<keyword evidence="5 8" id="KW-0812">Transmembrane</keyword>
<feature type="transmembrane region" description="Helical" evidence="8">
    <location>
        <begin position="540"/>
        <end position="564"/>
    </location>
</feature>
<evidence type="ECO:0000313" key="10">
    <source>
        <dbReference type="EMBL" id="UTF55927.1"/>
    </source>
</evidence>
<feature type="transmembrane region" description="Helical" evidence="8">
    <location>
        <begin position="473"/>
        <end position="494"/>
    </location>
</feature>
<evidence type="ECO:0000256" key="2">
    <source>
        <dbReference type="ARBA" id="ARBA00007069"/>
    </source>
</evidence>
<protein>
    <recommendedName>
        <fullName evidence="8">Phosphate transport system permease protein PstA</fullName>
    </recommendedName>
</protein>
<accession>A0A9E7NFP7</accession>
<dbReference type="InterPro" id="IPR005672">
    <property type="entry name" value="Phosphate_PstA"/>
</dbReference>
<sequence>MASEPAGADVVEERETTADVSRLRGRVFKWVSAAATVFGITVVAGLLLYVANDALRPSSADLGWGLTFAATLGLPMVALAAYYLTRDRAAGRVAYETTGVLAVGLITAGGFVILFRELATPVKWLALVVALGVGAGAIIIHARLRPAAALERLVVSILAPLLAVLGVPAISVEHTVALPLSGTKLFAVTFATPRLLPSVRDLVFLIPVLPVDWMLLVGTVTVPVSFAYGRFVVSRRDDGRGRYELVGGTVVVATVVALVAPLVGVTPENGVLLATAVLVPSAAYLEGVVRRDEGLLGLLFPVAVVLGGVAGVAITGTLGFAGPDPWLDWGFLTSATSRNPADAGIYPALVGSVLIVLVIALTAFPVGVGAAIYLEEYAPSSGRLARLVELVEINIGNLAGVPSIVYGLLGLALFVQGIGLRSGIVIVGGLTVGLLILPIVIISAQEAVRAVPDSRRQASYGMGATRWQTTRNVVLPEALPGILTGTILALGRAIGETAPLLMIGIASSVRSPPSGFFSKTGAMPRQIFSWSSEIQPEFRFGVLAAGVIVLVAVLLIMNGTAIVLRNRYQRSN</sequence>
<feature type="transmembrane region" description="Helical" evidence="8">
    <location>
        <begin position="93"/>
        <end position="115"/>
    </location>
</feature>
<dbReference type="InterPro" id="IPR000515">
    <property type="entry name" value="MetI-like"/>
</dbReference>
<comment type="similarity">
    <text evidence="2 8">Belongs to the binding-protein-dependent transport system permease family. CysTW subfamily.</text>
</comment>
<dbReference type="PROSITE" id="PS50928">
    <property type="entry name" value="ABC_TM1"/>
    <property type="match status" value="1"/>
</dbReference>
<keyword evidence="10" id="KW-0614">Plasmid</keyword>
<feature type="transmembrane region" description="Helical" evidence="8">
    <location>
        <begin position="30"/>
        <end position="50"/>
    </location>
</feature>
<feature type="transmembrane region" description="Helical" evidence="8">
    <location>
        <begin position="121"/>
        <end position="141"/>
    </location>
</feature>
<evidence type="ECO:0000313" key="11">
    <source>
        <dbReference type="Proteomes" id="UP001056855"/>
    </source>
</evidence>
<feature type="domain" description="ABC transmembrane type-1" evidence="9">
    <location>
        <begin position="349"/>
        <end position="561"/>
    </location>
</feature>
<evidence type="ECO:0000256" key="6">
    <source>
        <dbReference type="ARBA" id="ARBA00022989"/>
    </source>
</evidence>
<keyword evidence="3" id="KW-0813">Transport</keyword>
<dbReference type="PANTHER" id="PTHR43470:SF5">
    <property type="entry name" value="PHOSPHATE TRANSPORT SYSTEM PERMEASE PROTEIN PSTA"/>
    <property type="match status" value="1"/>
</dbReference>
<dbReference type="CDD" id="cd06261">
    <property type="entry name" value="TM_PBP2"/>
    <property type="match status" value="1"/>
</dbReference>
<dbReference type="GO" id="GO:0005315">
    <property type="term" value="F:phosphate transmembrane transporter activity"/>
    <property type="evidence" value="ECO:0007669"/>
    <property type="project" value="InterPro"/>
</dbReference>
<evidence type="ECO:0000256" key="8">
    <source>
        <dbReference type="RuleBase" id="RU363043"/>
    </source>
</evidence>
<keyword evidence="11" id="KW-1185">Reference proteome</keyword>
<dbReference type="NCBIfam" id="TIGR00974">
    <property type="entry name" value="3a0107s02c"/>
    <property type="match status" value="1"/>
</dbReference>
<dbReference type="GeneID" id="73292422"/>
<evidence type="ECO:0000256" key="4">
    <source>
        <dbReference type="ARBA" id="ARBA00022475"/>
    </source>
</evidence>
<name>A0A9E7NFP7_9EURY</name>
<dbReference type="GO" id="GO:0035435">
    <property type="term" value="P:phosphate ion transmembrane transport"/>
    <property type="evidence" value="ECO:0007669"/>
    <property type="project" value="InterPro"/>
</dbReference>
<dbReference type="RefSeq" id="WP_254161441.1">
    <property type="nucleotide sequence ID" value="NZ_CP100357.1"/>
</dbReference>
<keyword evidence="7 8" id="KW-0472">Membrane</keyword>
<gene>
    <name evidence="10" type="primary">pstA</name>
    <name evidence="10" type="ORF">NGM29_20210</name>
</gene>
<evidence type="ECO:0000256" key="1">
    <source>
        <dbReference type="ARBA" id="ARBA00004651"/>
    </source>
</evidence>
<keyword evidence="6 8" id="KW-1133">Transmembrane helix</keyword>
<feature type="transmembrane region" description="Helical" evidence="8">
    <location>
        <begin position="395"/>
        <end position="418"/>
    </location>
</feature>
<dbReference type="KEGG" id="sawl:NGM29_20210"/>
<comment type="caution">
    <text evidence="8">Lacks conserved residue(s) required for the propagation of feature annotation.</text>
</comment>
<proteinExistence type="inferred from homology"/>
<keyword evidence="4 8" id="KW-1003">Cell membrane</keyword>
<dbReference type="Proteomes" id="UP001056855">
    <property type="component" value="Plasmid unnamed2"/>
</dbReference>
<dbReference type="Gene3D" id="1.10.3720.10">
    <property type="entry name" value="MetI-like"/>
    <property type="match status" value="1"/>
</dbReference>
<dbReference type="PANTHER" id="PTHR43470">
    <property type="entry name" value="PHOSPHATE TRANSPORT SYSTEM PERMEASE PROTEIN PSTA-RELATED"/>
    <property type="match status" value="1"/>
</dbReference>
<evidence type="ECO:0000256" key="3">
    <source>
        <dbReference type="ARBA" id="ARBA00022448"/>
    </source>
</evidence>
<comment type="subcellular location">
    <subcellularLocation>
        <location evidence="1 8">Cell membrane</location>
        <topology evidence="1 8">Multi-pass membrane protein</topology>
    </subcellularLocation>
</comment>
<evidence type="ECO:0000256" key="7">
    <source>
        <dbReference type="ARBA" id="ARBA00023136"/>
    </source>
</evidence>
<feature type="transmembrane region" description="Helical" evidence="8">
    <location>
        <begin position="245"/>
        <end position="264"/>
    </location>
</feature>
<evidence type="ECO:0000256" key="5">
    <source>
        <dbReference type="ARBA" id="ARBA00022692"/>
    </source>
</evidence>
<dbReference type="Pfam" id="PF00528">
    <property type="entry name" value="BPD_transp_1"/>
    <property type="match status" value="1"/>
</dbReference>
<organism evidence="10 11">
    <name type="scientific">Natronosalvus rutilus</name>
    <dbReference type="NCBI Taxonomy" id="2953753"/>
    <lineage>
        <taxon>Archaea</taxon>
        <taxon>Methanobacteriati</taxon>
        <taxon>Methanobacteriota</taxon>
        <taxon>Stenosarchaea group</taxon>
        <taxon>Halobacteria</taxon>
        <taxon>Halobacteriales</taxon>
        <taxon>Natrialbaceae</taxon>
        <taxon>Natronosalvus</taxon>
    </lineage>
</organism>
<dbReference type="AlphaFoldDB" id="A0A9E7NFP7"/>
<feature type="transmembrane region" description="Helical" evidence="8">
    <location>
        <begin position="270"/>
        <end position="289"/>
    </location>
</feature>
<dbReference type="EMBL" id="CP100357">
    <property type="protein sequence ID" value="UTF55927.1"/>
    <property type="molecule type" value="Genomic_DNA"/>
</dbReference>
<dbReference type="InterPro" id="IPR035906">
    <property type="entry name" value="MetI-like_sf"/>
</dbReference>
<feature type="transmembrane region" description="Helical" evidence="8">
    <location>
        <begin position="153"/>
        <end position="172"/>
    </location>
</feature>
<feature type="transmembrane region" description="Helical" evidence="8">
    <location>
        <begin position="62"/>
        <end position="84"/>
    </location>
</feature>
<evidence type="ECO:0000259" key="9">
    <source>
        <dbReference type="PROSITE" id="PS50928"/>
    </source>
</evidence>
<feature type="transmembrane region" description="Helical" evidence="8">
    <location>
        <begin position="213"/>
        <end position="233"/>
    </location>
</feature>